<accession>A0AA39ZCJ9</accession>
<evidence type="ECO:0000256" key="3">
    <source>
        <dbReference type="ARBA" id="ARBA00022837"/>
    </source>
</evidence>
<keyword evidence="2" id="KW-0677">Repeat</keyword>
<dbReference type="PROSITE" id="PS50222">
    <property type="entry name" value="EF_HAND_2"/>
    <property type="match status" value="3"/>
</dbReference>
<feature type="domain" description="EF-hand" evidence="5">
    <location>
        <begin position="151"/>
        <end position="184"/>
    </location>
</feature>
<dbReference type="Gene3D" id="1.10.238.10">
    <property type="entry name" value="EF-hand"/>
    <property type="match status" value="2"/>
</dbReference>
<keyword evidence="7" id="KW-1185">Reference proteome</keyword>
<dbReference type="CDD" id="cd00051">
    <property type="entry name" value="EFh"/>
    <property type="match status" value="1"/>
</dbReference>
<evidence type="ECO:0000259" key="5">
    <source>
        <dbReference type="PROSITE" id="PS50222"/>
    </source>
</evidence>
<proteinExistence type="predicted"/>
<gene>
    <name evidence="6" type="ORF">QBC41DRAFT_373969</name>
</gene>
<evidence type="ECO:0000256" key="2">
    <source>
        <dbReference type="ARBA" id="ARBA00022737"/>
    </source>
</evidence>
<dbReference type="PANTHER" id="PTHR23048">
    <property type="entry name" value="MYOSIN LIGHT CHAIN 1, 3"/>
    <property type="match status" value="1"/>
</dbReference>
<reference evidence="6" key="1">
    <citation type="submission" date="2023-06" db="EMBL/GenBank/DDBJ databases">
        <title>Genome-scale phylogeny and comparative genomics of the fungal order Sordariales.</title>
        <authorList>
            <consortium name="Lawrence Berkeley National Laboratory"/>
            <person name="Hensen N."/>
            <person name="Bonometti L."/>
            <person name="Westerberg I."/>
            <person name="Brannstrom I.O."/>
            <person name="Guillou S."/>
            <person name="Cros-Aarteil S."/>
            <person name="Calhoun S."/>
            <person name="Haridas S."/>
            <person name="Kuo A."/>
            <person name="Mondo S."/>
            <person name="Pangilinan J."/>
            <person name="Riley R."/>
            <person name="Labutti K."/>
            <person name="Andreopoulos B."/>
            <person name="Lipzen A."/>
            <person name="Chen C."/>
            <person name="Yanf M."/>
            <person name="Daum C."/>
            <person name="Ng V."/>
            <person name="Clum A."/>
            <person name="Steindorff A."/>
            <person name="Ohm R."/>
            <person name="Martin F."/>
            <person name="Silar P."/>
            <person name="Natvig D."/>
            <person name="Lalanne C."/>
            <person name="Gautier V."/>
            <person name="Ament-Velasquez S.L."/>
            <person name="Kruys A."/>
            <person name="Hutchinson M.I."/>
            <person name="Powell A.J."/>
            <person name="Barry K."/>
            <person name="Miller A.N."/>
            <person name="Grigoriev I.V."/>
            <person name="Debuchy R."/>
            <person name="Gladieux P."/>
            <person name="Thoren M.H."/>
            <person name="Johannesson H."/>
        </authorList>
    </citation>
    <scope>NUCLEOTIDE SEQUENCE</scope>
    <source>
        <strain evidence="6">CBS 307.81</strain>
    </source>
</reference>
<evidence type="ECO:0000256" key="4">
    <source>
        <dbReference type="SAM" id="MobiDB-lite"/>
    </source>
</evidence>
<sequence>MAAMASSSGGRGAIQYATPSREDYNKLSDEQKTRVSEAFDLFDSNKDSYLSYEEFRFVLRALGFELPKAQTFDLLIRHGQKPPTWSHDQDCPPIYRLFSLPVVQAIAGTLIRQRDPREELRRAFRLFDVDGKGMITQDDLRRVSKQVGNNIPDADIIAMVEEFDASGKGGVDEDEFLRLMMSKK</sequence>
<dbReference type="GO" id="GO:0005509">
    <property type="term" value="F:calcium ion binding"/>
    <property type="evidence" value="ECO:0007669"/>
    <property type="project" value="InterPro"/>
</dbReference>
<organism evidence="6 7">
    <name type="scientific">Cercophora samala</name>
    <dbReference type="NCBI Taxonomy" id="330535"/>
    <lineage>
        <taxon>Eukaryota</taxon>
        <taxon>Fungi</taxon>
        <taxon>Dikarya</taxon>
        <taxon>Ascomycota</taxon>
        <taxon>Pezizomycotina</taxon>
        <taxon>Sordariomycetes</taxon>
        <taxon>Sordariomycetidae</taxon>
        <taxon>Sordariales</taxon>
        <taxon>Lasiosphaeriaceae</taxon>
        <taxon>Cercophora</taxon>
    </lineage>
</organism>
<dbReference type="AlphaFoldDB" id="A0AA39ZCJ9"/>
<dbReference type="InterPro" id="IPR011992">
    <property type="entry name" value="EF-hand-dom_pair"/>
</dbReference>
<name>A0AA39ZCJ9_9PEZI</name>
<keyword evidence="3" id="KW-0106">Calcium</keyword>
<dbReference type="GO" id="GO:0016460">
    <property type="term" value="C:myosin II complex"/>
    <property type="evidence" value="ECO:0007669"/>
    <property type="project" value="TreeGrafter"/>
</dbReference>
<dbReference type="InterPro" id="IPR002048">
    <property type="entry name" value="EF_hand_dom"/>
</dbReference>
<dbReference type="FunFam" id="1.10.238.10:FF:000435">
    <property type="entry name" value="WGS project CABT00000000 data, contig 2.2"/>
    <property type="match status" value="1"/>
</dbReference>
<dbReference type="SMART" id="SM00054">
    <property type="entry name" value="EFh"/>
    <property type="match status" value="3"/>
</dbReference>
<evidence type="ECO:0000313" key="7">
    <source>
        <dbReference type="Proteomes" id="UP001174997"/>
    </source>
</evidence>
<dbReference type="Pfam" id="PF13405">
    <property type="entry name" value="EF-hand_6"/>
    <property type="match status" value="1"/>
</dbReference>
<dbReference type="EMBL" id="JAULSY010000056">
    <property type="protein sequence ID" value="KAK0668469.1"/>
    <property type="molecule type" value="Genomic_DNA"/>
</dbReference>
<evidence type="ECO:0000256" key="1">
    <source>
        <dbReference type="ARBA" id="ARBA00020786"/>
    </source>
</evidence>
<feature type="domain" description="EF-hand" evidence="5">
    <location>
        <begin position="115"/>
        <end position="150"/>
    </location>
</feature>
<feature type="region of interest" description="Disordered" evidence="4">
    <location>
        <begin position="1"/>
        <end position="25"/>
    </location>
</feature>
<dbReference type="Proteomes" id="UP001174997">
    <property type="component" value="Unassembled WGS sequence"/>
</dbReference>
<dbReference type="Pfam" id="PF13499">
    <property type="entry name" value="EF-hand_7"/>
    <property type="match status" value="1"/>
</dbReference>
<dbReference type="PANTHER" id="PTHR23048:SF59">
    <property type="entry name" value="EF-HAND SUPERFAMILY PROTEIN"/>
    <property type="match status" value="1"/>
</dbReference>
<feature type="domain" description="EF-hand" evidence="5">
    <location>
        <begin position="30"/>
        <end position="65"/>
    </location>
</feature>
<dbReference type="SUPFAM" id="SSF47473">
    <property type="entry name" value="EF-hand"/>
    <property type="match status" value="1"/>
</dbReference>
<dbReference type="InterPro" id="IPR050230">
    <property type="entry name" value="CALM/Myosin/TropC-like"/>
</dbReference>
<evidence type="ECO:0000313" key="6">
    <source>
        <dbReference type="EMBL" id="KAK0668469.1"/>
    </source>
</evidence>
<protein>
    <recommendedName>
        <fullName evidence="1">Calmodulin</fullName>
    </recommendedName>
</protein>
<comment type="caution">
    <text evidence="6">The sequence shown here is derived from an EMBL/GenBank/DDBJ whole genome shotgun (WGS) entry which is preliminary data.</text>
</comment>